<evidence type="ECO:0000256" key="3">
    <source>
        <dbReference type="ARBA" id="ARBA00022729"/>
    </source>
</evidence>
<protein>
    <submittedName>
        <fullName evidence="5">ABC-type transport system, substrate-binding protein</fullName>
    </submittedName>
</protein>
<dbReference type="Gene3D" id="3.40.190.10">
    <property type="entry name" value="Periplasmic binding protein-like II"/>
    <property type="match status" value="1"/>
</dbReference>
<dbReference type="InterPro" id="IPR039424">
    <property type="entry name" value="SBP_5"/>
</dbReference>
<evidence type="ECO:0000313" key="5">
    <source>
        <dbReference type="EMBL" id="SIR74738.1"/>
    </source>
</evidence>
<dbReference type="OrthoDB" id="233597at2157"/>
<name>A0A1N7DFZ9_9EURY</name>
<dbReference type="InterPro" id="IPR006311">
    <property type="entry name" value="TAT_signal"/>
</dbReference>
<keyword evidence="3" id="KW-0732">Signal</keyword>
<dbReference type="PANTHER" id="PTHR30290">
    <property type="entry name" value="PERIPLASMIC BINDING COMPONENT OF ABC TRANSPORTER"/>
    <property type="match status" value="1"/>
</dbReference>
<evidence type="ECO:0000256" key="2">
    <source>
        <dbReference type="ARBA" id="ARBA00022448"/>
    </source>
</evidence>
<keyword evidence="2" id="KW-0813">Transport</keyword>
<proteinExistence type="inferred from homology"/>
<dbReference type="PANTHER" id="PTHR30290:SF9">
    <property type="entry name" value="OLIGOPEPTIDE-BINDING PROTEIN APPA"/>
    <property type="match status" value="1"/>
</dbReference>
<evidence type="ECO:0000313" key="6">
    <source>
        <dbReference type="Proteomes" id="UP000186914"/>
    </source>
</evidence>
<dbReference type="SUPFAM" id="SSF53850">
    <property type="entry name" value="Periplasmic binding protein-like II"/>
    <property type="match status" value="1"/>
</dbReference>
<keyword evidence="6" id="KW-1185">Reference proteome</keyword>
<dbReference type="Gene3D" id="3.10.105.10">
    <property type="entry name" value="Dipeptide-binding Protein, Domain 3"/>
    <property type="match status" value="1"/>
</dbReference>
<dbReference type="Pfam" id="PF00496">
    <property type="entry name" value="SBP_bac_5"/>
    <property type="match status" value="1"/>
</dbReference>
<evidence type="ECO:0000259" key="4">
    <source>
        <dbReference type="Pfam" id="PF00496"/>
    </source>
</evidence>
<organism evidence="5 6">
    <name type="scientific">Haladaptatus litoreus</name>
    <dbReference type="NCBI Taxonomy" id="553468"/>
    <lineage>
        <taxon>Archaea</taxon>
        <taxon>Methanobacteriati</taxon>
        <taxon>Methanobacteriota</taxon>
        <taxon>Stenosarchaea group</taxon>
        <taxon>Halobacteria</taxon>
        <taxon>Halobacteriales</taxon>
        <taxon>Haladaptataceae</taxon>
        <taxon>Haladaptatus</taxon>
    </lineage>
</organism>
<accession>A0A1N7DFZ9</accession>
<reference evidence="6" key="1">
    <citation type="submission" date="2017-01" db="EMBL/GenBank/DDBJ databases">
        <authorList>
            <person name="Varghese N."/>
            <person name="Submissions S."/>
        </authorList>
    </citation>
    <scope>NUCLEOTIDE SEQUENCE [LARGE SCALE GENOMIC DNA]</scope>
    <source>
        <strain evidence="6">CGMCC 1.7737</strain>
    </source>
</reference>
<dbReference type="InterPro" id="IPR000914">
    <property type="entry name" value="SBP_5_dom"/>
</dbReference>
<sequence length="623" mass="71022">MAKSSKPHSATNIAENLSRRQLLAVSSAAAAGGLAGCSGSDNDNKDGGAVMESGIDTWISRLPTRMTWNPWATNYPWTTAWIVCEPVVRFFADGSVKTSMLDDWSYDANNQVTTIKFQKNWHWWNGKPVKAADKYYFEELARLMDPEGSDLKKLEMPDEYTLKRYHKDPQNPQILKYNLGGYLGTNVRGFRETYKPWVEKFQDVSKQSEREKLKEDLARDVKIPTKDVIEKGLGTGPFELTKADSQKMVLEKFDKHPYADEINISKLQLNVAKEQSLAQRIKDDKLDLGFGLRSEWVEKGIGPEHIKNVGVFRDTFMKKINFGLIGDGAKHVRKRRVRQAIACAINTENLVTNIGGKNYTLDTQSGLTPAVAKKWVGEDQLNKYIKYPAKDDQSRASKLMRDAGYSKNSGTWTDSDGDKATIEFAVETRYATHGKTLKDQLQQFGFNVNFMTLSSNNFSSKYNETPTYDMTIDSHGALQGHPYYYFRTDHQFGNELGETGAVKRWLEQGKARSEFIGRKLKPEVPKKVGAEDLSGATERINLFKLFQNWKSVQTDEENQRIAKKLSWYWNFHLPQIDLYQSASGSWGDTKNFKFENTGSKDWKAYRACYFNVKRGNIKAKKKK</sequence>
<dbReference type="GO" id="GO:0015833">
    <property type="term" value="P:peptide transport"/>
    <property type="evidence" value="ECO:0007669"/>
    <property type="project" value="TreeGrafter"/>
</dbReference>
<feature type="domain" description="Solute-binding protein family 5" evidence="4">
    <location>
        <begin position="99"/>
        <end position="488"/>
    </location>
</feature>
<dbReference type="PROSITE" id="PS51318">
    <property type="entry name" value="TAT"/>
    <property type="match status" value="1"/>
</dbReference>
<evidence type="ECO:0000256" key="1">
    <source>
        <dbReference type="ARBA" id="ARBA00005695"/>
    </source>
</evidence>
<comment type="similarity">
    <text evidence="1">Belongs to the bacterial solute-binding protein 5 family.</text>
</comment>
<dbReference type="EMBL" id="FTNO01000004">
    <property type="protein sequence ID" value="SIR74738.1"/>
    <property type="molecule type" value="Genomic_DNA"/>
</dbReference>
<gene>
    <name evidence="5" type="ORF">SAMN05421858_3590</name>
</gene>
<dbReference type="AlphaFoldDB" id="A0A1N7DFZ9"/>
<dbReference type="GO" id="GO:1904680">
    <property type="term" value="F:peptide transmembrane transporter activity"/>
    <property type="evidence" value="ECO:0007669"/>
    <property type="project" value="TreeGrafter"/>
</dbReference>
<dbReference type="RefSeq" id="WP_076431462.1">
    <property type="nucleotide sequence ID" value="NZ_FTNO01000004.1"/>
</dbReference>
<dbReference type="Proteomes" id="UP000186914">
    <property type="component" value="Unassembled WGS sequence"/>
</dbReference>